<evidence type="ECO:0000256" key="10">
    <source>
        <dbReference type="SAM" id="Phobius"/>
    </source>
</evidence>
<reference evidence="12" key="2">
    <citation type="submission" date="2025-09" db="UniProtKB">
        <authorList>
            <consortium name="Ensembl"/>
        </authorList>
    </citation>
    <scope>IDENTIFICATION</scope>
</reference>
<organism evidence="12 13">
    <name type="scientific">Gouania willdenowi</name>
    <name type="common">Blunt-snouted clingfish</name>
    <name type="synonym">Lepadogaster willdenowi</name>
    <dbReference type="NCBI Taxonomy" id="441366"/>
    <lineage>
        <taxon>Eukaryota</taxon>
        <taxon>Metazoa</taxon>
        <taxon>Chordata</taxon>
        <taxon>Craniata</taxon>
        <taxon>Vertebrata</taxon>
        <taxon>Euteleostomi</taxon>
        <taxon>Actinopterygii</taxon>
        <taxon>Neopterygii</taxon>
        <taxon>Teleostei</taxon>
        <taxon>Neoteleostei</taxon>
        <taxon>Acanthomorphata</taxon>
        <taxon>Ovalentaria</taxon>
        <taxon>Blenniimorphae</taxon>
        <taxon>Blenniiformes</taxon>
        <taxon>Gobiesocoidei</taxon>
        <taxon>Gobiesocidae</taxon>
        <taxon>Gobiesocinae</taxon>
        <taxon>Gouania</taxon>
    </lineage>
</organism>
<dbReference type="GO" id="GO:0016493">
    <property type="term" value="F:C-C chemokine receptor activity"/>
    <property type="evidence" value="ECO:0007669"/>
    <property type="project" value="TreeGrafter"/>
</dbReference>
<dbReference type="GO" id="GO:0019722">
    <property type="term" value="P:calcium-mediated signaling"/>
    <property type="evidence" value="ECO:0007669"/>
    <property type="project" value="TreeGrafter"/>
</dbReference>
<dbReference type="Pfam" id="PF00001">
    <property type="entry name" value="7tm_1"/>
    <property type="match status" value="1"/>
</dbReference>
<dbReference type="PRINTS" id="PR00237">
    <property type="entry name" value="GPCRRHODOPSN"/>
</dbReference>
<dbReference type="PROSITE" id="PS00237">
    <property type="entry name" value="G_PROTEIN_RECEP_F1_1"/>
    <property type="match status" value="1"/>
</dbReference>
<feature type="transmembrane region" description="Helical" evidence="10">
    <location>
        <begin position="140"/>
        <end position="165"/>
    </location>
</feature>
<dbReference type="SUPFAM" id="SSF81321">
    <property type="entry name" value="Family A G protein-coupled receptor-like"/>
    <property type="match status" value="1"/>
</dbReference>
<evidence type="ECO:0000256" key="9">
    <source>
        <dbReference type="SAM" id="MobiDB-lite"/>
    </source>
</evidence>
<dbReference type="InterPro" id="IPR000276">
    <property type="entry name" value="GPCR_Rhodpsn"/>
</dbReference>
<dbReference type="Ensembl" id="ENSGWIT00000039882.1">
    <property type="protein sequence ID" value="ENSGWIP00000036598.1"/>
    <property type="gene ID" value="ENSGWIG00000018847.1"/>
</dbReference>
<evidence type="ECO:0000256" key="2">
    <source>
        <dbReference type="ARBA" id="ARBA00022692"/>
    </source>
</evidence>
<comment type="similarity">
    <text evidence="8">Belongs to the G-protein coupled receptor 1 family.</text>
</comment>
<dbReference type="Gene3D" id="1.20.1070.10">
    <property type="entry name" value="Rhodopsin 7-helix transmembrane proteins"/>
    <property type="match status" value="1"/>
</dbReference>
<dbReference type="PROSITE" id="PS50262">
    <property type="entry name" value="G_PROTEIN_RECEP_F1_2"/>
    <property type="match status" value="1"/>
</dbReference>
<evidence type="ECO:0000256" key="3">
    <source>
        <dbReference type="ARBA" id="ARBA00022989"/>
    </source>
</evidence>
<dbReference type="InterPro" id="IPR050119">
    <property type="entry name" value="CCR1-9-like"/>
</dbReference>
<comment type="subcellular location">
    <subcellularLocation>
        <location evidence="1">Membrane</location>
    </subcellularLocation>
</comment>
<evidence type="ECO:0000256" key="5">
    <source>
        <dbReference type="ARBA" id="ARBA00023136"/>
    </source>
</evidence>
<feature type="transmembrane region" description="Helical" evidence="10">
    <location>
        <begin position="202"/>
        <end position="223"/>
    </location>
</feature>
<sequence>MSFFWDYSEMDYFDDEAEPCLHGDGPEWMGPVVAGVVSVLGLLGNGVVVVSCALYRGVLPLMDVFLLNVALSDLLLVLALPLLAYNEQWAWPMGTAACKLLHCCYSISLYSGALLLACVSIDRYIAVVRSHRSLRLRTPWYGRVVCGTMWAAALLLSVPTAVFYARYETLHTDNLTEFVCEFSFSHEDQAKMMKIAVPATQLAIGFFLPLCVMAFCYTAIALTLTRAVFMRRRRAVLLVLVVLAVFVLCHLPYNVVLLHNTAAMFEQDAICEKINTRRTALRVTEGVAYLHCCLNPPLYAFSSQRFRTRLYAAMRRLQPANHSSPSDHTPQSGHSNTASCTM</sequence>
<keyword evidence="5 10" id="KW-0472">Membrane</keyword>
<evidence type="ECO:0000259" key="11">
    <source>
        <dbReference type="PROSITE" id="PS50262"/>
    </source>
</evidence>
<feature type="domain" description="G-protein coupled receptors family 1 profile" evidence="11">
    <location>
        <begin position="44"/>
        <end position="299"/>
    </location>
</feature>
<evidence type="ECO:0000256" key="8">
    <source>
        <dbReference type="RuleBase" id="RU000688"/>
    </source>
</evidence>
<keyword evidence="13" id="KW-1185">Reference proteome</keyword>
<evidence type="ECO:0000313" key="13">
    <source>
        <dbReference type="Proteomes" id="UP000694680"/>
    </source>
</evidence>
<keyword evidence="6 8" id="KW-0675">Receptor</keyword>
<proteinExistence type="inferred from homology"/>
<evidence type="ECO:0000256" key="1">
    <source>
        <dbReference type="ARBA" id="ARBA00004370"/>
    </source>
</evidence>
<dbReference type="GO" id="GO:0019957">
    <property type="term" value="F:C-C chemokine binding"/>
    <property type="evidence" value="ECO:0007669"/>
    <property type="project" value="TreeGrafter"/>
</dbReference>
<keyword evidence="2 8" id="KW-0812">Transmembrane</keyword>
<dbReference type="GO" id="GO:0007204">
    <property type="term" value="P:positive regulation of cytosolic calcium ion concentration"/>
    <property type="evidence" value="ECO:0007669"/>
    <property type="project" value="TreeGrafter"/>
</dbReference>
<reference evidence="12" key="1">
    <citation type="submission" date="2025-08" db="UniProtKB">
        <authorList>
            <consortium name="Ensembl"/>
        </authorList>
    </citation>
    <scope>IDENTIFICATION</scope>
</reference>
<dbReference type="PANTHER" id="PTHR10489:SF611">
    <property type="entry name" value="C-C CHEMOKINE RECEPTOR TYPE 6"/>
    <property type="match status" value="1"/>
</dbReference>
<keyword evidence="3 10" id="KW-1133">Transmembrane helix</keyword>
<dbReference type="GO" id="GO:0060326">
    <property type="term" value="P:cell chemotaxis"/>
    <property type="evidence" value="ECO:0007669"/>
    <property type="project" value="TreeGrafter"/>
</dbReference>
<keyword evidence="7 8" id="KW-0807">Transducer</keyword>
<evidence type="ECO:0000256" key="7">
    <source>
        <dbReference type="ARBA" id="ARBA00023224"/>
    </source>
</evidence>
<gene>
    <name evidence="12" type="primary">LOC114458322</name>
</gene>
<dbReference type="GO" id="GO:0006955">
    <property type="term" value="P:immune response"/>
    <property type="evidence" value="ECO:0007669"/>
    <property type="project" value="TreeGrafter"/>
</dbReference>
<dbReference type="Proteomes" id="UP000694680">
    <property type="component" value="Unassembled WGS sequence"/>
</dbReference>
<dbReference type="PANTHER" id="PTHR10489">
    <property type="entry name" value="CELL ADHESION MOLECULE"/>
    <property type="match status" value="1"/>
</dbReference>
<evidence type="ECO:0000256" key="4">
    <source>
        <dbReference type="ARBA" id="ARBA00023040"/>
    </source>
</evidence>
<protein>
    <submittedName>
        <fullName evidence="12">C-C chemokine receptor type 6-like</fullName>
    </submittedName>
</protein>
<feature type="transmembrane region" description="Helical" evidence="10">
    <location>
        <begin position="64"/>
        <end position="85"/>
    </location>
</feature>
<dbReference type="InterPro" id="IPR017452">
    <property type="entry name" value="GPCR_Rhodpsn_7TM"/>
</dbReference>
<feature type="region of interest" description="Disordered" evidence="9">
    <location>
        <begin position="320"/>
        <end position="342"/>
    </location>
</feature>
<feature type="transmembrane region" description="Helical" evidence="10">
    <location>
        <begin position="235"/>
        <end position="253"/>
    </location>
</feature>
<name>A0A8C5GWL4_GOUWI</name>
<evidence type="ECO:0000256" key="6">
    <source>
        <dbReference type="ARBA" id="ARBA00023170"/>
    </source>
</evidence>
<feature type="transmembrane region" description="Helical" evidence="10">
    <location>
        <begin position="32"/>
        <end position="55"/>
    </location>
</feature>
<evidence type="ECO:0000313" key="12">
    <source>
        <dbReference type="Ensembl" id="ENSGWIP00000036598.1"/>
    </source>
</evidence>
<accession>A0A8C5GWL4</accession>
<feature type="transmembrane region" description="Helical" evidence="10">
    <location>
        <begin position="105"/>
        <end position="128"/>
    </location>
</feature>
<dbReference type="GO" id="GO:0009897">
    <property type="term" value="C:external side of plasma membrane"/>
    <property type="evidence" value="ECO:0007669"/>
    <property type="project" value="TreeGrafter"/>
</dbReference>
<keyword evidence="4 8" id="KW-0297">G-protein coupled receptor</keyword>
<dbReference type="AlphaFoldDB" id="A0A8C5GWL4"/>